<evidence type="ECO:0000313" key="3">
    <source>
        <dbReference type="Proteomes" id="UP000184050"/>
    </source>
</evidence>
<keyword evidence="1" id="KW-1133">Transmembrane helix</keyword>
<dbReference type="AlphaFoldDB" id="A0A1M6AWR7"/>
<feature type="transmembrane region" description="Helical" evidence="1">
    <location>
        <begin position="44"/>
        <end position="63"/>
    </location>
</feature>
<gene>
    <name evidence="2" type="ORF">SAMN05444280_10210</name>
</gene>
<sequence>MKKVGIGLLVVGLIGVIYFGYEAMQASESFNVLGVDVAVSEANWTPVIFSGIVLVVGIILAIVGKKR</sequence>
<proteinExistence type="predicted"/>
<keyword evidence="1" id="KW-0472">Membrane</keyword>
<organism evidence="2 3">
    <name type="scientific">Tangfeifania diversioriginum</name>
    <dbReference type="NCBI Taxonomy" id="1168035"/>
    <lineage>
        <taxon>Bacteria</taxon>
        <taxon>Pseudomonadati</taxon>
        <taxon>Bacteroidota</taxon>
        <taxon>Bacteroidia</taxon>
        <taxon>Marinilabiliales</taxon>
        <taxon>Prolixibacteraceae</taxon>
        <taxon>Tangfeifania</taxon>
    </lineage>
</organism>
<accession>A0A1M6AWR7</accession>
<evidence type="ECO:0000313" key="2">
    <source>
        <dbReference type="EMBL" id="SHI40934.1"/>
    </source>
</evidence>
<name>A0A1M6AWR7_9BACT</name>
<reference evidence="2 3" key="1">
    <citation type="submission" date="2016-11" db="EMBL/GenBank/DDBJ databases">
        <authorList>
            <person name="Jaros S."/>
            <person name="Januszkiewicz K."/>
            <person name="Wedrychowicz H."/>
        </authorList>
    </citation>
    <scope>NUCLEOTIDE SEQUENCE [LARGE SCALE GENOMIC DNA]</scope>
    <source>
        <strain evidence="2 3">DSM 27063</strain>
    </source>
</reference>
<evidence type="ECO:0000256" key="1">
    <source>
        <dbReference type="SAM" id="Phobius"/>
    </source>
</evidence>
<protein>
    <submittedName>
        <fullName evidence="2">Uncharacterized protein</fullName>
    </submittedName>
</protein>
<dbReference type="Proteomes" id="UP000184050">
    <property type="component" value="Unassembled WGS sequence"/>
</dbReference>
<dbReference type="EMBL" id="FQZE01000002">
    <property type="protein sequence ID" value="SHI40934.1"/>
    <property type="molecule type" value="Genomic_DNA"/>
</dbReference>
<keyword evidence="1" id="KW-0812">Transmembrane</keyword>
<dbReference type="RefSeq" id="WP_073164411.1">
    <property type="nucleotide sequence ID" value="NZ_FQZE01000002.1"/>
</dbReference>
<keyword evidence="3" id="KW-1185">Reference proteome</keyword>